<reference evidence="2" key="1">
    <citation type="submission" date="2022-12" db="EMBL/GenBank/DDBJ databases">
        <authorList>
            <person name="Krivoruchko A.V."/>
            <person name="Elkin A."/>
        </authorList>
    </citation>
    <scope>NUCLEOTIDE SEQUENCE</scope>
    <source>
        <strain evidence="2">IEGM 1388</strain>
    </source>
</reference>
<evidence type="ECO:0000313" key="2">
    <source>
        <dbReference type="EMBL" id="MCZ4553118.1"/>
    </source>
</evidence>
<evidence type="ECO:0008006" key="4">
    <source>
        <dbReference type="Google" id="ProtNLM"/>
    </source>
</evidence>
<proteinExistence type="predicted"/>
<feature type="compositionally biased region" description="Polar residues" evidence="1">
    <location>
        <begin position="12"/>
        <end position="21"/>
    </location>
</feature>
<accession>A0ABT4N1I2</accession>
<sequence>MTIETPHRLQTGHDQISSSQTASVASHQDLIAYALRWIDHGGGPAAEIYTRFSMTAQEYFTALATHLESDPPSPVHPSVVDRMKGVARKRLWLVS</sequence>
<protein>
    <recommendedName>
        <fullName evidence="4">DUF3263 domain-containing protein</fullName>
    </recommendedName>
</protein>
<evidence type="ECO:0000313" key="3">
    <source>
        <dbReference type="Proteomes" id="UP001067235"/>
    </source>
</evidence>
<dbReference type="RefSeq" id="WP_301573759.1">
    <property type="nucleotide sequence ID" value="NZ_JAPWIE010000008.1"/>
</dbReference>
<organism evidence="2 3">
    <name type="scientific">Gordonia rubripertincta</name>
    <name type="common">Rhodococcus corallinus</name>
    <dbReference type="NCBI Taxonomy" id="36822"/>
    <lineage>
        <taxon>Bacteria</taxon>
        <taxon>Bacillati</taxon>
        <taxon>Actinomycetota</taxon>
        <taxon>Actinomycetes</taxon>
        <taxon>Mycobacteriales</taxon>
        <taxon>Gordoniaceae</taxon>
        <taxon>Gordonia</taxon>
    </lineage>
</organism>
<gene>
    <name evidence="2" type="ORF">O4213_24230</name>
</gene>
<keyword evidence="3" id="KW-1185">Reference proteome</keyword>
<feature type="region of interest" description="Disordered" evidence="1">
    <location>
        <begin position="1"/>
        <end position="21"/>
    </location>
</feature>
<comment type="caution">
    <text evidence="2">The sequence shown here is derived from an EMBL/GenBank/DDBJ whole genome shotgun (WGS) entry which is preliminary data.</text>
</comment>
<dbReference type="EMBL" id="JAPWIE010000008">
    <property type="protein sequence ID" value="MCZ4553118.1"/>
    <property type="molecule type" value="Genomic_DNA"/>
</dbReference>
<name>A0ABT4N1I2_GORRU</name>
<dbReference type="Proteomes" id="UP001067235">
    <property type="component" value="Unassembled WGS sequence"/>
</dbReference>
<evidence type="ECO:0000256" key="1">
    <source>
        <dbReference type="SAM" id="MobiDB-lite"/>
    </source>
</evidence>